<proteinExistence type="predicted"/>
<evidence type="ECO:0000313" key="2">
    <source>
        <dbReference type="Proteomes" id="UP001500897"/>
    </source>
</evidence>
<name>A0ABN2Y9R7_9ACTN</name>
<keyword evidence="2" id="KW-1185">Reference proteome</keyword>
<evidence type="ECO:0000313" key="1">
    <source>
        <dbReference type="EMBL" id="GAA2123594.1"/>
    </source>
</evidence>
<dbReference type="PANTHER" id="PTHR42194">
    <property type="entry name" value="UPF0276 PROTEIN HI_1600"/>
    <property type="match status" value="1"/>
</dbReference>
<dbReference type="Pfam" id="PF05114">
    <property type="entry name" value="MbnB_TglH_ChrH"/>
    <property type="match status" value="1"/>
</dbReference>
<comment type="caution">
    <text evidence="1">The sequence shown here is derived from an EMBL/GenBank/DDBJ whole genome shotgun (WGS) entry which is preliminary data.</text>
</comment>
<dbReference type="PANTHER" id="PTHR42194:SF1">
    <property type="entry name" value="UPF0276 PROTEIN HI_1600"/>
    <property type="match status" value="1"/>
</dbReference>
<gene>
    <name evidence="1" type="ORF">GCM10009759_74770</name>
</gene>
<sequence>MTPLGIGLQYNPEVAEWFPFHESRIDAVEVLLDTVIAPLDSPHVILPDRLAEIDALVAAEPTVIAHSNYGAEFGFEPLERTAAVLRHVPAAQRFGSPWMSDHCFYGDGSWSDLWSSPVQFSRAEVNRLAERASRLQELLGVPLAHENAAYYVPCPGADLAEPDFLAALVEKAGTHLHIDLHNIHTNAVNFGAYTLKSYLDALPLDRVVEVHVAGGSWSGGVYHDWHDSRVPEPVWETLEDLLTRSRPGAVVLEVQGRAHSSHTRELDPHADAELILGDLERAALIWDRVYGPHSRRTTALPAAATTTAGPGEPA</sequence>
<dbReference type="Gene3D" id="3.20.20.150">
    <property type="entry name" value="Divalent-metal-dependent TIM barrel enzymes"/>
    <property type="match status" value="1"/>
</dbReference>
<dbReference type="EMBL" id="BAAANS010000094">
    <property type="protein sequence ID" value="GAA2123594.1"/>
    <property type="molecule type" value="Genomic_DNA"/>
</dbReference>
<dbReference type="InterPro" id="IPR007801">
    <property type="entry name" value="MbnB/TglH/ChrH"/>
</dbReference>
<organism evidence="1 2">
    <name type="scientific">Kitasatospora saccharophila</name>
    <dbReference type="NCBI Taxonomy" id="407973"/>
    <lineage>
        <taxon>Bacteria</taxon>
        <taxon>Bacillati</taxon>
        <taxon>Actinomycetota</taxon>
        <taxon>Actinomycetes</taxon>
        <taxon>Kitasatosporales</taxon>
        <taxon>Streptomycetaceae</taxon>
        <taxon>Kitasatospora</taxon>
    </lineage>
</organism>
<protein>
    <submittedName>
        <fullName evidence="1">DUF692 domain-containing protein</fullName>
    </submittedName>
</protein>
<reference evidence="1 2" key="1">
    <citation type="journal article" date="2019" name="Int. J. Syst. Evol. Microbiol.">
        <title>The Global Catalogue of Microorganisms (GCM) 10K type strain sequencing project: providing services to taxonomists for standard genome sequencing and annotation.</title>
        <authorList>
            <consortium name="The Broad Institute Genomics Platform"/>
            <consortium name="The Broad Institute Genome Sequencing Center for Infectious Disease"/>
            <person name="Wu L."/>
            <person name="Ma J."/>
        </authorList>
    </citation>
    <scope>NUCLEOTIDE SEQUENCE [LARGE SCALE GENOMIC DNA]</scope>
    <source>
        <strain evidence="1 2">JCM 14559</strain>
    </source>
</reference>
<dbReference type="SUPFAM" id="SSF51658">
    <property type="entry name" value="Xylose isomerase-like"/>
    <property type="match status" value="1"/>
</dbReference>
<accession>A0ABN2Y9R7</accession>
<dbReference type="Proteomes" id="UP001500897">
    <property type="component" value="Unassembled WGS sequence"/>
</dbReference>
<dbReference type="InterPro" id="IPR036237">
    <property type="entry name" value="Xyl_isomerase-like_sf"/>
</dbReference>